<feature type="transmembrane region" description="Helical" evidence="1">
    <location>
        <begin position="37"/>
        <end position="58"/>
    </location>
</feature>
<dbReference type="Pfam" id="PF04247">
    <property type="entry name" value="SirB"/>
    <property type="match status" value="1"/>
</dbReference>
<feature type="transmembrane region" description="Helical" evidence="1">
    <location>
        <begin position="6"/>
        <end position="25"/>
    </location>
</feature>
<keyword evidence="1" id="KW-0812">Transmembrane</keyword>
<organism evidence="2">
    <name type="scientific">hydrothermal vent metagenome</name>
    <dbReference type="NCBI Taxonomy" id="652676"/>
    <lineage>
        <taxon>unclassified sequences</taxon>
        <taxon>metagenomes</taxon>
        <taxon>ecological metagenomes</taxon>
    </lineage>
</organism>
<feature type="non-terminal residue" evidence="2">
    <location>
        <position position="100"/>
    </location>
</feature>
<keyword evidence="1" id="KW-1133">Transmembrane helix</keyword>
<name>A0A3B0XLN2_9ZZZZ</name>
<dbReference type="PIRSF" id="PIRSF005610">
    <property type="entry name" value="SirB"/>
    <property type="match status" value="1"/>
</dbReference>
<proteinExistence type="predicted"/>
<evidence type="ECO:0008006" key="3">
    <source>
        <dbReference type="Google" id="ProtNLM"/>
    </source>
</evidence>
<protein>
    <recommendedName>
        <fullName evidence="3">Protein sirB2</fullName>
    </recommendedName>
</protein>
<evidence type="ECO:0000313" key="2">
    <source>
        <dbReference type="EMBL" id="VAW62759.1"/>
    </source>
</evidence>
<evidence type="ECO:0000256" key="1">
    <source>
        <dbReference type="SAM" id="Phobius"/>
    </source>
</evidence>
<dbReference type="AlphaFoldDB" id="A0A3B0XLN2"/>
<sequence length="100" mass="11311">MGWVKLVHVTCVVLSFSGFFVRGILMIRAPDLLQNRAIKIFPHIVDTLLLLSAFVMLYYLQLSLLDNNWLIAKVGALLLYIFLGMLALRPGRPRAVRITA</sequence>
<dbReference type="PANTHER" id="PTHR39594:SF1">
    <property type="entry name" value="PROTEIN YCHQ"/>
    <property type="match status" value="1"/>
</dbReference>
<dbReference type="InterPro" id="IPR007360">
    <property type="entry name" value="SirB"/>
</dbReference>
<gene>
    <name evidence="2" type="ORF">MNBD_GAMMA10-3240</name>
</gene>
<feature type="transmembrane region" description="Helical" evidence="1">
    <location>
        <begin position="70"/>
        <end position="88"/>
    </location>
</feature>
<reference evidence="2" key="1">
    <citation type="submission" date="2018-06" db="EMBL/GenBank/DDBJ databases">
        <authorList>
            <person name="Zhirakovskaya E."/>
        </authorList>
    </citation>
    <scope>NUCLEOTIDE SEQUENCE</scope>
</reference>
<accession>A0A3B0XLN2</accession>
<keyword evidence="1" id="KW-0472">Membrane</keyword>
<dbReference type="GO" id="GO:0005886">
    <property type="term" value="C:plasma membrane"/>
    <property type="evidence" value="ECO:0007669"/>
    <property type="project" value="TreeGrafter"/>
</dbReference>
<dbReference type="EMBL" id="UOFJ01000080">
    <property type="protein sequence ID" value="VAW62759.1"/>
    <property type="molecule type" value="Genomic_DNA"/>
</dbReference>
<dbReference type="PANTHER" id="PTHR39594">
    <property type="entry name" value="PROTEIN YCHQ"/>
    <property type="match status" value="1"/>
</dbReference>